<dbReference type="Proteomes" id="UP000218172">
    <property type="component" value="Unassembled WGS sequence"/>
</dbReference>
<dbReference type="Pfam" id="PF02021">
    <property type="entry name" value="UPF0102"/>
    <property type="match status" value="1"/>
</dbReference>
<dbReference type="InterPro" id="IPR003509">
    <property type="entry name" value="UPF0102_YraN-like"/>
</dbReference>
<organism evidence="3 4">
    <name type="scientific">SAR86 cluster bacterium</name>
    <dbReference type="NCBI Taxonomy" id="2030880"/>
    <lineage>
        <taxon>Bacteria</taxon>
        <taxon>Pseudomonadati</taxon>
        <taxon>Pseudomonadota</taxon>
        <taxon>Gammaproteobacteria</taxon>
        <taxon>SAR86 cluster</taxon>
    </lineage>
</organism>
<gene>
    <name evidence="3" type="ORF">COC19_02685</name>
</gene>
<dbReference type="PANTHER" id="PTHR34039">
    <property type="entry name" value="UPF0102 PROTEIN YRAN"/>
    <property type="match status" value="1"/>
</dbReference>
<dbReference type="GO" id="GO:0003676">
    <property type="term" value="F:nucleic acid binding"/>
    <property type="evidence" value="ECO:0007669"/>
    <property type="project" value="InterPro"/>
</dbReference>
<dbReference type="InterPro" id="IPR011335">
    <property type="entry name" value="Restrct_endonuc-II-like"/>
</dbReference>
<dbReference type="SUPFAM" id="SSF52980">
    <property type="entry name" value="Restriction endonuclease-like"/>
    <property type="match status" value="1"/>
</dbReference>
<dbReference type="AlphaFoldDB" id="A0A2A4MRQ2"/>
<dbReference type="NCBIfam" id="NF009150">
    <property type="entry name" value="PRK12497.1-3"/>
    <property type="match status" value="1"/>
</dbReference>
<protein>
    <recommendedName>
        <fullName evidence="2">UPF0102 protein COC19_02685</fullName>
    </recommendedName>
</protein>
<reference evidence="4" key="1">
    <citation type="submission" date="2017-08" db="EMBL/GenBank/DDBJ databases">
        <title>A dynamic microbial community with high functional redundancy inhabits the cold, oxic subseafloor aquifer.</title>
        <authorList>
            <person name="Tully B.J."/>
            <person name="Wheat C.G."/>
            <person name="Glazer B.T."/>
            <person name="Huber J.A."/>
        </authorList>
    </citation>
    <scope>NUCLEOTIDE SEQUENCE [LARGE SCALE GENOMIC DNA]</scope>
</reference>
<evidence type="ECO:0000313" key="4">
    <source>
        <dbReference type="Proteomes" id="UP000218172"/>
    </source>
</evidence>
<dbReference type="PANTHER" id="PTHR34039:SF1">
    <property type="entry name" value="UPF0102 PROTEIN YRAN"/>
    <property type="match status" value="1"/>
</dbReference>
<comment type="caution">
    <text evidence="3">The sequence shown here is derived from an EMBL/GenBank/DDBJ whole genome shotgun (WGS) entry which is preliminary data.</text>
</comment>
<dbReference type="Gene3D" id="3.40.1350.10">
    <property type="match status" value="1"/>
</dbReference>
<proteinExistence type="inferred from homology"/>
<sequence>MKAKLNSVGFGKLQELVATEFLQLKGLKHYKSNYRCRLGEIDLIMFDSQHLVFVEVRYRSNTNFASPLESVNYTKQCKLRRCAQHFLMMHTQFQQFNCRFDVIGISPSKHNLNPEIEWIENAF</sequence>
<dbReference type="NCBIfam" id="TIGR00252">
    <property type="entry name" value="YraN family protein"/>
    <property type="match status" value="1"/>
</dbReference>
<dbReference type="HAMAP" id="MF_00048">
    <property type="entry name" value="UPF0102"/>
    <property type="match status" value="1"/>
</dbReference>
<accession>A0A2A4MRQ2</accession>
<evidence type="ECO:0000256" key="2">
    <source>
        <dbReference type="HAMAP-Rule" id="MF_00048"/>
    </source>
</evidence>
<name>A0A2A4MRQ2_9GAMM</name>
<dbReference type="EMBL" id="NVQR01000037">
    <property type="protein sequence ID" value="PCH62538.1"/>
    <property type="molecule type" value="Genomic_DNA"/>
</dbReference>
<dbReference type="InterPro" id="IPR011856">
    <property type="entry name" value="tRNA_endonuc-like_dom_sf"/>
</dbReference>
<comment type="similarity">
    <text evidence="1 2">Belongs to the UPF0102 family.</text>
</comment>
<evidence type="ECO:0000313" key="3">
    <source>
        <dbReference type="EMBL" id="PCH62538.1"/>
    </source>
</evidence>
<evidence type="ECO:0000256" key="1">
    <source>
        <dbReference type="ARBA" id="ARBA00006738"/>
    </source>
</evidence>